<comment type="caution">
    <text evidence="4">The sequence shown here is derived from an EMBL/GenBank/DDBJ whole genome shotgun (WGS) entry which is preliminary data.</text>
</comment>
<reference evidence="4 5" key="1">
    <citation type="submission" date="2019-01" db="EMBL/GenBank/DDBJ databases">
        <title>Draft Genome and Complete Hox-Cluster Characterization of the Sterlet Sturgeon (Acipenser ruthenus).</title>
        <authorList>
            <person name="Wei Q."/>
        </authorList>
    </citation>
    <scope>NUCLEOTIDE SEQUENCE [LARGE SCALE GENOMIC DNA]</scope>
    <source>
        <strain evidence="4">WHYD16114868_AA</strain>
        <tissue evidence="4">Blood</tissue>
    </source>
</reference>
<feature type="domain" description="CCHC-type" evidence="3">
    <location>
        <begin position="1061"/>
        <end position="1076"/>
    </location>
</feature>
<dbReference type="InterPro" id="IPR057327">
    <property type="entry name" value="Vts1_dom"/>
</dbReference>
<dbReference type="PANTHER" id="PTHR46939">
    <property type="entry name" value="ZINC FINGER CCHC DOMAIN-CONTAINING PROTEIN 2"/>
    <property type="match status" value="1"/>
</dbReference>
<dbReference type="Gene3D" id="1.10.287.3160">
    <property type="match status" value="1"/>
</dbReference>
<feature type="compositionally biased region" description="Basic and acidic residues" evidence="2">
    <location>
        <begin position="600"/>
        <end position="617"/>
    </location>
</feature>
<feature type="region of interest" description="Disordered" evidence="2">
    <location>
        <begin position="1"/>
        <end position="26"/>
    </location>
</feature>
<accession>A0A444U617</accession>
<dbReference type="Pfam" id="PF00098">
    <property type="entry name" value="zf-CCHC"/>
    <property type="match status" value="1"/>
</dbReference>
<evidence type="ECO:0000259" key="3">
    <source>
        <dbReference type="PROSITE" id="PS50158"/>
    </source>
</evidence>
<organism evidence="4 5">
    <name type="scientific">Acipenser ruthenus</name>
    <name type="common">Sterlet sturgeon</name>
    <dbReference type="NCBI Taxonomy" id="7906"/>
    <lineage>
        <taxon>Eukaryota</taxon>
        <taxon>Metazoa</taxon>
        <taxon>Chordata</taxon>
        <taxon>Craniata</taxon>
        <taxon>Vertebrata</taxon>
        <taxon>Euteleostomi</taxon>
        <taxon>Actinopterygii</taxon>
        <taxon>Chondrostei</taxon>
        <taxon>Acipenseriformes</taxon>
        <taxon>Acipenseridae</taxon>
        <taxon>Acipenser</taxon>
    </lineage>
</organism>
<sequence length="1095" mass="119763">MLKMKLPMKSAVEGGHRTAEDELEETSECNLHIPGSSFQTSTNTNRFTDSPSGLRYPASLDKEAVYEWFGLYLSPAKRIEFMCGLLHMCQPPELRFLGSCLEDLARKDFHILRDSEIKANGPNDLSLLTDITDPVIRSKLLVCMSLLGSENRECAEILFRILSHVDSSLNFFKNHGLPVTSYTDHHRCGDGEEPGGSLQGCGPPMEVAADAQQQLELLLTMASLHPAFPFHQRESLRMHLDKIERSFEEERQHYHHNNTQQNNVQPNDYFAPSTDNNRFERTAPTQGNQTASRKAQREAFPLHREITHFFRMKSVAFTVLVRLVNWSDLSLSSVTKTHQELEDFLLKLPKELSTESFERSILRLLSQGHKWEQGDLEQTFRGGYILQTPSIRSHRQKMETFLKRSYTASTGGMRVSNYQLYAAKYQNKLWNQLSAALQTPTPENMQLAEEDMEPHMASHRKKHADKSPSLSILGNKVPQMEERRAKNLEHNGVLDWRKKSCSLKPNPEHCTPASDEHLSEDKWSLPPGSKKKVKSATDREKGRKGDSRISYITNGILRPAPVHLVRSESGKDPRLDAGSGPDTCGGMSSEGYSSPSSPKLDGRESFESQDEKDKDTDSNSEDSGNVMGAASAEGRSVAPAVFLKDDALRPESPLSSSKFTQLSFMPPIQCVIQNGAPRPEGVVPPQTVDSKPVGLMVTVPTALPSMREAMVSPAAAGDTEKQHLDTISLLSALNPSQPQQPGSPAIYPLIQRFKMSAPPISQSSENFNTTQHQSLVGAINLISPNPAYMSTLKSARGFPSGELIGPGLPPAMPHTEALQAHNKPPPLSLPTGMPAPLPSFGLPVSRPSPGAAGTPPPARPQAVGQVQAMVPPAVPTHTPGPAPSPSLALNHSTAQSDSTSYIDSSVSSAGPHQPPPPPPPQQQQQQPPPSAQQPGCGACGCRGSCGSNHPPSFYFTPHRQLFSVQPLFHLTSLCNSSYLNQAHQSNGATQLPFFPPAHSPYPNGPLLHAHTDHMLGNQANYGLQQMAAFGRFYVPPMYQTVSMMPNAANGAGVKKNGSISCYNCGASGHYAQDCKQPSIEASQQGNLNGGWVRSF</sequence>
<evidence type="ECO:0000313" key="5">
    <source>
        <dbReference type="Proteomes" id="UP000289886"/>
    </source>
</evidence>
<feature type="compositionally biased region" description="Pro residues" evidence="2">
    <location>
        <begin position="912"/>
        <end position="931"/>
    </location>
</feature>
<protein>
    <submittedName>
        <fullName evidence="4">Zinc finger CCHC domain-containing protein 2</fullName>
    </submittedName>
</protein>
<dbReference type="Pfam" id="PF26034">
    <property type="entry name" value="PHAT_SMAUG"/>
    <property type="match status" value="1"/>
</dbReference>
<dbReference type="EMBL" id="SCEB01215235">
    <property type="protein sequence ID" value="RXM30625.1"/>
    <property type="molecule type" value="Genomic_DNA"/>
</dbReference>
<feature type="region of interest" description="Disordered" evidence="2">
    <location>
        <begin position="451"/>
        <end position="473"/>
    </location>
</feature>
<proteinExistence type="predicted"/>
<dbReference type="PROSITE" id="PS50158">
    <property type="entry name" value="ZF_CCHC"/>
    <property type="match status" value="1"/>
</dbReference>
<dbReference type="Gene3D" id="4.10.60.10">
    <property type="entry name" value="Zinc finger, CCHC-type"/>
    <property type="match status" value="1"/>
</dbReference>
<feature type="compositionally biased region" description="Low complexity" evidence="2">
    <location>
        <begin position="585"/>
        <end position="597"/>
    </location>
</feature>
<dbReference type="SUPFAM" id="SSF57756">
    <property type="entry name" value="Retrovirus zinc finger-like domains"/>
    <property type="match status" value="1"/>
</dbReference>
<keyword evidence="1" id="KW-0862">Zinc</keyword>
<dbReference type="InterPro" id="IPR042793">
    <property type="entry name" value="ZCCHC2"/>
</dbReference>
<dbReference type="Pfam" id="PF25479">
    <property type="entry name" value="Vts1"/>
    <property type="match status" value="1"/>
</dbReference>
<gene>
    <name evidence="4" type="ORF">EOD39_7731</name>
</gene>
<evidence type="ECO:0000256" key="1">
    <source>
        <dbReference type="PROSITE-ProRule" id="PRU00047"/>
    </source>
</evidence>
<keyword evidence="1" id="KW-0479">Metal-binding</keyword>
<dbReference type="InterPro" id="IPR001878">
    <property type="entry name" value="Znf_CCHC"/>
</dbReference>
<dbReference type="Proteomes" id="UP000289886">
    <property type="component" value="Unassembled WGS sequence"/>
</dbReference>
<evidence type="ECO:0000256" key="2">
    <source>
        <dbReference type="SAM" id="MobiDB-lite"/>
    </source>
</evidence>
<feature type="region of interest" description="Disordered" evidence="2">
    <location>
        <begin position="809"/>
        <end position="938"/>
    </location>
</feature>
<dbReference type="InterPro" id="IPR058599">
    <property type="entry name" value="PHAT_Smg/ZCCHC2-like"/>
</dbReference>
<feature type="compositionally biased region" description="Pro residues" evidence="2">
    <location>
        <begin position="823"/>
        <end position="837"/>
    </location>
</feature>
<feature type="compositionally biased region" description="Basic and acidic residues" evidence="2">
    <location>
        <begin position="514"/>
        <end position="523"/>
    </location>
</feature>
<name>A0A444U617_ACIRT</name>
<dbReference type="PANTHER" id="PTHR46939:SF1">
    <property type="entry name" value="ZINC FINGER CCHC DOMAIN-CONTAINING PROTEIN 2"/>
    <property type="match status" value="1"/>
</dbReference>
<dbReference type="SMART" id="SM00343">
    <property type="entry name" value="ZnF_C2HC"/>
    <property type="match status" value="1"/>
</dbReference>
<dbReference type="AlphaFoldDB" id="A0A444U617"/>
<dbReference type="GO" id="GO:0003676">
    <property type="term" value="F:nucleic acid binding"/>
    <property type="evidence" value="ECO:0007669"/>
    <property type="project" value="InterPro"/>
</dbReference>
<feature type="region of interest" description="Disordered" evidence="2">
    <location>
        <begin position="499"/>
        <end position="554"/>
    </location>
</feature>
<evidence type="ECO:0000313" key="4">
    <source>
        <dbReference type="EMBL" id="RXM30625.1"/>
    </source>
</evidence>
<feature type="region of interest" description="Disordered" evidence="2">
    <location>
        <begin position="568"/>
        <end position="634"/>
    </location>
</feature>
<feature type="compositionally biased region" description="Pro residues" evidence="2">
    <location>
        <begin position="872"/>
        <end position="884"/>
    </location>
</feature>
<feature type="compositionally biased region" description="Low complexity" evidence="2">
    <location>
        <begin position="896"/>
        <end position="908"/>
    </location>
</feature>
<keyword evidence="5" id="KW-1185">Reference proteome</keyword>
<dbReference type="InterPro" id="IPR036875">
    <property type="entry name" value="Znf_CCHC_sf"/>
</dbReference>
<keyword evidence="1" id="KW-0863">Zinc-finger</keyword>
<feature type="compositionally biased region" description="Basic and acidic residues" evidence="2">
    <location>
        <begin position="535"/>
        <end position="547"/>
    </location>
</feature>
<dbReference type="GO" id="GO:0008270">
    <property type="term" value="F:zinc ion binding"/>
    <property type="evidence" value="ECO:0007669"/>
    <property type="project" value="UniProtKB-KW"/>
</dbReference>